<keyword evidence="6" id="KW-0411">Iron-sulfur</keyword>
<dbReference type="GO" id="GO:0051539">
    <property type="term" value="F:4 iron, 4 sulfur cluster binding"/>
    <property type="evidence" value="ECO:0007669"/>
    <property type="project" value="UniProtKB-KW"/>
</dbReference>
<sequence length="210" mass="23402">MTATLEDSSNGFDWRTRSVCTAEDFDMSFDSVEDLIENGMAKDEAHIFCATTVEQAKAVCARCPVISQCRDDAFSRDEEYGVWGGMAPQERKQERKVWLQLRVGPAVPEVVGEVTDPDALSSNPAANAKLTRRNERARIARDLILLQPHDWKTCTPKQNGTRTREQHLQVMDMILASPSATAEQIANRIGKRGEYVNSMLREACAALDIA</sequence>
<evidence type="ECO:0000256" key="9">
    <source>
        <dbReference type="ARBA" id="ARBA00023157"/>
    </source>
</evidence>
<keyword evidence="9" id="KW-1015">Disulfide bond</keyword>
<reference evidence="12 13" key="1">
    <citation type="submission" date="2016-11" db="EMBL/GenBank/DDBJ databases">
        <authorList>
            <person name="Brown T."/>
            <person name="Davidson K."/>
            <person name="Doll Z."/>
            <person name="Jansson R."/>
            <person name="Janyszek T."/>
            <person name="Lwin C."/>
            <person name="Patil S."/>
            <person name="Piper J."/>
            <person name="Rajendiran N."/>
            <person name="Rittenhouse N.L."/>
            <person name="Younker T.P."/>
            <person name="Zhang J."/>
            <person name="Garlena R.A."/>
            <person name="Russell D.A."/>
            <person name="Pope W.H."/>
            <person name="Jacobs-Sera D."/>
            <person name="Hatfull G.F."/>
        </authorList>
    </citation>
    <scope>NUCLEOTIDE SEQUENCE [LARGE SCALE GENOMIC DNA]</scope>
</reference>
<evidence type="ECO:0000256" key="1">
    <source>
        <dbReference type="ARBA" id="ARBA00001966"/>
    </source>
</evidence>
<evidence type="ECO:0000313" key="12">
    <source>
        <dbReference type="EMBL" id="APQ42185.1"/>
    </source>
</evidence>
<keyword evidence="4" id="KW-0479">Metal-binding</keyword>
<evidence type="ECO:0000256" key="4">
    <source>
        <dbReference type="ARBA" id="ARBA00022723"/>
    </source>
</evidence>
<dbReference type="GO" id="GO:0045892">
    <property type="term" value="P:negative regulation of DNA-templated transcription"/>
    <property type="evidence" value="ECO:0007669"/>
    <property type="project" value="TreeGrafter"/>
</dbReference>
<dbReference type="InterPro" id="IPR034768">
    <property type="entry name" value="4FE4S_WBL"/>
</dbReference>
<evidence type="ECO:0000256" key="10">
    <source>
        <dbReference type="ARBA" id="ARBA00023163"/>
    </source>
</evidence>
<comment type="similarity">
    <text evidence="2">Belongs to the WhiB family.</text>
</comment>
<dbReference type="Proteomes" id="UP000225965">
    <property type="component" value="Segment"/>
</dbReference>
<evidence type="ECO:0000256" key="6">
    <source>
        <dbReference type="ARBA" id="ARBA00023014"/>
    </source>
</evidence>
<dbReference type="RefSeq" id="YP_010013988.1">
    <property type="nucleotide sequence ID" value="NC_053515.1"/>
</dbReference>
<dbReference type="PANTHER" id="PTHR38839">
    <property type="entry name" value="TRANSCRIPTIONAL REGULATOR WHID-RELATED"/>
    <property type="match status" value="1"/>
</dbReference>
<dbReference type="Pfam" id="PF02467">
    <property type="entry name" value="Whib"/>
    <property type="match status" value="1"/>
</dbReference>
<evidence type="ECO:0000256" key="2">
    <source>
        <dbReference type="ARBA" id="ARBA00006597"/>
    </source>
</evidence>
<name>A0A1L6BYM5_9CAUD</name>
<dbReference type="EMBL" id="KY223999">
    <property type="protein sequence ID" value="APQ42185.1"/>
    <property type="molecule type" value="Genomic_DNA"/>
</dbReference>
<evidence type="ECO:0000256" key="7">
    <source>
        <dbReference type="ARBA" id="ARBA00023015"/>
    </source>
</evidence>
<keyword evidence="5" id="KW-0408">Iron</keyword>
<dbReference type="HAMAP" id="MF_01479">
    <property type="entry name" value="WhiB"/>
    <property type="match status" value="1"/>
</dbReference>
<protein>
    <submittedName>
        <fullName evidence="12">WhiB family transcription factor</fullName>
    </submittedName>
</protein>
<comment type="cofactor">
    <cofactor evidence="1">
        <name>[4Fe-4S] cluster</name>
        <dbReference type="ChEBI" id="CHEBI:49883"/>
    </cofactor>
</comment>
<keyword evidence="3" id="KW-0004">4Fe-4S</keyword>
<evidence type="ECO:0000259" key="11">
    <source>
        <dbReference type="PROSITE" id="PS51674"/>
    </source>
</evidence>
<keyword evidence="8" id="KW-0238">DNA-binding</keyword>
<accession>A0A1L6BYM5</accession>
<dbReference type="GO" id="GO:0046872">
    <property type="term" value="F:metal ion binding"/>
    <property type="evidence" value="ECO:0007669"/>
    <property type="project" value="UniProtKB-KW"/>
</dbReference>
<dbReference type="GO" id="GO:0003677">
    <property type="term" value="F:DNA binding"/>
    <property type="evidence" value="ECO:0007669"/>
    <property type="project" value="UniProtKB-KW"/>
</dbReference>
<keyword evidence="13" id="KW-1185">Reference proteome</keyword>
<gene>
    <name evidence="12" type="primary">82</name>
    <name evidence="12" type="ORF">PBI_MRMAGOO_82</name>
</gene>
<dbReference type="KEGG" id="vg:63210645"/>
<evidence type="ECO:0000256" key="5">
    <source>
        <dbReference type="ARBA" id="ARBA00023004"/>
    </source>
</evidence>
<proteinExistence type="inferred from homology"/>
<dbReference type="InterPro" id="IPR003482">
    <property type="entry name" value="Whib"/>
</dbReference>
<evidence type="ECO:0000256" key="8">
    <source>
        <dbReference type="ARBA" id="ARBA00023125"/>
    </source>
</evidence>
<organism evidence="12 13">
    <name type="scientific">Mycobacterium phage MrMagoo</name>
    <dbReference type="NCBI Taxonomy" id="1927020"/>
    <lineage>
        <taxon>Viruses</taxon>
        <taxon>Duplodnaviria</taxon>
        <taxon>Heunggongvirae</taxon>
        <taxon>Uroviricota</taxon>
        <taxon>Caudoviricetes</taxon>
        <taxon>Vilmaviridae</taxon>
        <taxon>Mclasvirinae</taxon>
        <taxon>Reyvirus</taxon>
        <taxon>Reyvirus mrmagoo</taxon>
    </lineage>
</organism>
<evidence type="ECO:0000313" key="13">
    <source>
        <dbReference type="Proteomes" id="UP000225965"/>
    </source>
</evidence>
<dbReference type="PROSITE" id="PS51674">
    <property type="entry name" value="4FE4S_WBL"/>
    <property type="match status" value="1"/>
</dbReference>
<keyword evidence="7" id="KW-0805">Transcription regulation</keyword>
<dbReference type="GeneID" id="63210645"/>
<evidence type="ECO:0000256" key="3">
    <source>
        <dbReference type="ARBA" id="ARBA00022485"/>
    </source>
</evidence>
<keyword evidence="10" id="KW-0804">Transcription</keyword>
<dbReference type="GO" id="GO:0047134">
    <property type="term" value="F:protein-disulfide reductase [NAD(P)H] activity"/>
    <property type="evidence" value="ECO:0007669"/>
    <property type="project" value="TreeGrafter"/>
</dbReference>
<feature type="domain" description="4Fe-4S Wbl-type" evidence="11">
    <location>
        <begin position="19"/>
        <end position="93"/>
    </location>
</feature>